<evidence type="ECO:0000259" key="4">
    <source>
        <dbReference type="Pfam" id="PF03328"/>
    </source>
</evidence>
<keyword evidence="3 5" id="KW-0456">Lyase</keyword>
<dbReference type="EMBL" id="JBEDNQ010000001">
    <property type="protein sequence ID" value="MEQ3549301.1"/>
    <property type="molecule type" value="Genomic_DNA"/>
</dbReference>
<comment type="similarity">
    <text evidence="1">Belongs to the HpcH/HpaI aldolase family.</text>
</comment>
<dbReference type="Gene3D" id="3.20.20.60">
    <property type="entry name" value="Phosphoenolpyruvate-binding domains"/>
    <property type="match status" value="1"/>
</dbReference>
<dbReference type="RefSeq" id="WP_349296385.1">
    <property type="nucleotide sequence ID" value="NZ_JBEDNQ010000001.1"/>
</dbReference>
<organism evidence="5 6">
    <name type="scientific">Pseudonocardia nematodicida</name>
    <dbReference type="NCBI Taxonomy" id="1206997"/>
    <lineage>
        <taxon>Bacteria</taxon>
        <taxon>Bacillati</taxon>
        <taxon>Actinomycetota</taxon>
        <taxon>Actinomycetes</taxon>
        <taxon>Pseudonocardiales</taxon>
        <taxon>Pseudonocardiaceae</taxon>
        <taxon>Pseudonocardia</taxon>
    </lineage>
</organism>
<comment type="caution">
    <text evidence="5">The sequence shown here is derived from an EMBL/GenBank/DDBJ whole genome shotgun (WGS) entry which is preliminary data.</text>
</comment>
<feature type="domain" description="HpcH/HpaI aldolase/citrate lyase" evidence="4">
    <location>
        <begin position="19"/>
        <end position="228"/>
    </location>
</feature>
<name>A0ABV1K4D5_9PSEU</name>
<gene>
    <name evidence="5" type="ORF">WIS52_02355</name>
</gene>
<dbReference type="InterPro" id="IPR040442">
    <property type="entry name" value="Pyrv_kinase-like_dom_sf"/>
</dbReference>
<dbReference type="Proteomes" id="UP001494902">
    <property type="component" value="Unassembled WGS sequence"/>
</dbReference>
<proteinExistence type="inferred from homology"/>
<dbReference type="Pfam" id="PF03328">
    <property type="entry name" value="HpcH_HpaI"/>
    <property type="match status" value="1"/>
</dbReference>
<protein>
    <submittedName>
        <fullName evidence="5">Aldolase/citrate lyase family protein</fullName>
    </submittedName>
</protein>
<dbReference type="InterPro" id="IPR050251">
    <property type="entry name" value="HpcH-HpaI_aldolase"/>
</dbReference>
<accession>A0ABV1K4D5</accession>
<keyword evidence="6" id="KW-1185">Reference proteome</keyword>
<dbReference type="InterPro" id="IPR015813">
    <property type="entry name" value="Pyrv/PenolPyrv_kinase-like_dom"/>
</dbReference>
<dbReference type="PANTHER" id="PTHR30502:SF0">
    <property type="entry name" value="PHOSPHOENOLPYRUVATE CARBOXYLASE FAMILY PROTEIN"/>
    <property type="match status" value="1"/>
</dbReference>
<sequence length="252" mass="26184">MNAEIDEDPMFTGDAVGGWLQLPSSAVAEVMGGVGFDSVCIDTQHGLIGDDAVLGMLQALTATGTRSLVRVPGHGAEAIGRALDRGADGVIVPLVDTAEQAAAVAGACRYPPQGGHRSFGPLRPSWLGREPLTPGRCVVMIETRAAVENLESILAVEGLDAVFIGPSDLALAYDMPLTAQNADGPRSDEYADLIRTITGACAAAGMPVGIYCDSPAHARRFRELGCTFTMGPGEHAILRQAATAMLEQARGD</sequence>
<reference evidence="5 6" key="1">
    <citation type="submission" date="2024-03" db="EMBL/GenBank/DDBJ databases">
        <title>Draft genome sequence of Pseudonocardia nematodicida JCM 31783.</title>
        <authorList>
            <person name="Butdee W."/>
            <person name="Duangmal K."/>
        </authorList>
    </citation>
    <scope>NUCLEOTIDE SEQUENCE [LARGE SCALE GENOMIC DNA]</scope>
    <source>
        <strain evidence="5 6">JCM 31783</strain>
    </source>
</reference>
<dbReference type="GO" id="GO:0016829">
    <property type="term" value="F:lyase activity"/>
    <property type="evidence" value="ECO:0007669"/>
    <property type="project" value="UniProtKB-KW"/>
</dbReference>
<dbReference type="InterPro" id="IPR005000">
    <property type="entry name" value="Aldolase/citrate-lyase_domain"/>
</dbReference>
<evidence type="ECO:0000256" key="2">
    <source>
        <dbReference type="ARBA" id="ARBA00022723"/>
    </source>
</evidence>
<dbReference type="PANTHER" id="PTHR30502">
    <property type="entry name" value="2-KETO-3-DEOXY-L-RHAMNONATE ALDOLASE"/>
    <property type="match status" value="1"/>
</dbReference>
<evidence type="ECO:0000256" key="3">
    <source>
        <dbReference type="ARBA" id="ARBA00023239"/>
    </source>
</evidence>
<keyword evidence="2" id="KW-0479">Metal-binding</keyword>
<evidence type="ECO:0000313" key="6">
    <source>
        <dbReference type="Proteomes" id="UP001494902"/>
    </source>
</evidence>
<evidence type="ECO:0000313" key="5">
    <source>
        <dbReference type="EMBL" id="MEQ3549301.1"/>
    </source>
</evidence>
<dbReference type="SUPFAM" id="SSF51621">
    <property type="entry name" value="Phosphoenolpyruvate/pyruvate domain"/>
    <property type="match status" value="1"/>
</dbReference>
<evidence type="ECO:0000256" key="1">
    <source>
        <dbReference type="ARBA" id="ARBA00005568"/>
    </source>
</evidence>